<protein>
    <recommendedName>
        <fullName evidence="2">Peptidase A1 domain-containing protein</fullName>
    </recommendedName>
</protein>
<dbReference type="PRINTS" id="PR00792">
    <property type="entry name" value="PEPSIN"/>
</dbReference>
<sequence>MQLGNSTTSLILDTGSSDLWVMSDQCTTGTCDSSTSVPYITQPNRRSGGEVHMKFGDSKTRTHAAGPVVFDTVSVAGISMADQPFAAINETDSSAVLNGGAGIFGLGFPSQSLVEAAVINNKFDKPETTDVFVANTASAGPLIARMAMSGELEQPMFAITLQRSTVDIGGNEGALTVGRLPTGVDNSSLTWVPVRLYGPAHGGQDPPSFAADEVYPLRWEVPLEAVYLDDEKLPDTNLTGDVNAKGLSALIDSGNSLLRGPEDVVDHALRMISTQFAADPSADPTFPCSTPHSLSFQIGGQMFPIDPRDFVSRGDATNCTARLIPTDAPHRAHLHSWSLGAPFFRSNLVAFYFGNLTHPSVDPPRIGFLNTVPSNAGQLLRDAVQNATANGGRFPSTLEAAPPVMATIHLPATPMTTTPPPAPTVHTQLRLGLATGSTPSPRQASAASSSFASSVWFSVVLSFTVGLSVVVF</sequence>
<dbReference type="AlphaFoldDB" id="A0A4R0R9L9"/>
<dbReference type="SUPFAM" id="SSF50630">
    <property type="entry name" value="Acid proteases"/>
    <property type="match status" value="1"/>
</dbReference>
<comment type="similarity">
    <text evidence="1">Belongs to the peptidase A1 family.</text>
</comment>
<dbReference type="STRING" id="92696.A0A4R0R9L9"/>
<organism evidence="3 4">
    <name type="scientific">Steccherinum ochraceum</name>
    <dbReference type="NCBI Taxonomy" id="92696"/>
    <lineage>
        <taxon>Eukaryota</taxon>
        <taxon>Fungi</taxon>
        <taxon>Dikarya</taxon>
        <taxon>Basidiomycota</taxon>
        <taxon>Agaricomycotina</taxon>
        <taxon>Agaricomycetes</taxon>
        <taxon>Polyporales</taxon>
        <taxon>Steccherinaceae</taxon>
        <taxon>Steccherinum</taxon>
    </lineage>
</organism>
<proteinExistence type="inferred from homology"/>
<dbReference type="GO" id="GO:0004190">
    <property type="term" value="F:aspartic-type endopeptidase activity"/>
    <property type="evidence" value="ECO:0007669"/>
    <property type="project" value="InterPro"/>
</dbReference>
<dbReference type="InterPro" id="IPR001461">
    <property type="entry name" value="Aspartic_peptidase_A1"/>
</dbReference>
<evidence type="ECO:0000256" key="1">
    <source>
        <dbReference type="ARBA" id="ARBA00007447"/>
    </source>
</evidence>
<evidence type="ECO:0000259" key="2">
    <source>
        <dbReference type="PROSITE" id="PS51767"/>
    </source>
</evidence>
<evidence type="ECO:0000313" key="4">
    <source>
        <dbReference type="Proteomes" id="UP000292702"/>
    </source>
</evidence>
<dbReference type="OrthoDB" id="3089at2759"/>
<dbReference type="PANTHER" id="PTHR47966:SF74">
    <property type="entry name" value="AGR407CP"/>
    <property type="match status" value="1"/>
</dbReference>
<dbReference type="InterPro" id="IPR033121">
    <property type="entry name" value="PEPTIDASE_A1"/>
</dbReference>
<evidence type="ECO:0000313" key="3">
    <source>
        <dbReference type="EMBL" id="TCD64132.1"/>
    </source>
</evidence>
<reference evidence="3 4" key="1">
    <citation type="submission" date="2018-11" db="EMBL/GenBank/DDBJ databases">
        <title>Genome assembly of Steccherinum ochraceum LE-BIN_3174, the white-rot fungus of the Steccherinaceae family (The Residual Polyporoid clade, Polyporales, Basidiomycota).</title>
        <authorList>
            <person name="Fedorova T.V."/>
            <person name="Glazunova O.A."/>
            <person name="Landesman E.O."/>
            <person name="Moiseenko K.V."/>
            <person name="Psurtseva N.V."/>
            <person name="Savinova O.S."/>
            <person name="Shakhova N.V."/>
            <person name="Tyazhelova T.V."/>
            <person name="Vasina D.V."/>
        </authorList>
    </citation>
    <scope>NUCLEOTIDE SEQUENCE [LARGE SCALE GENOMIC DNA]</scope>
    <source>
        <strain evidence="3 4">LE-BIN_3174</strain>
    </source>
</reference>
<gene>
    <name evidence="3" type="ORF">EIP91_004513</name>
</gene>
<dbReference type="GO" id="GO:0006508">
    <property type="term" value="P:proteolysis"/>
    <property type="evidence" value="ECO:0007669"/>
    <property type="project" value="InterPro"/>
</dbReference>
<feature type="domain" description="Peptidase A1" evidence="2">
    <location>
        <begin position="1"/>
        <end position="369"/>
    </location>
</feature>
<dbReference type="EMBL" id="RWJN01000254">
    <property type="protein sequence ID" value="TCD64132.1"/>
    <property type="molecule type" value="Genomic_DNA"/>
</dbReference>
<dbReference type="Proteomes" id="UP000292702">
    <property type="component" value="Unassembled WGS sequence"/>
</dbReference>
<name>A0A4R0R9L9_9APHY</name>
<comment type="caution">
    <text evidence="3">The sequence shown here is derived from an EMBL/GenBank/DDBJ whole genome shotgun (WGS) entry which is preliminary data.</text>
</comment>
<dbReference type="Pfam" id="PF00026">
    <property type="entry name" value="Asp"/>
    <property type="match status" value="1"/>
</dbReference>
<accession>A0A4R0R9L9</accession>
<dbReference type="InterPro" id="IPR021109">
    <property type="entry name" value="Peptidase_aspartic_dom_sf"/>
</dbReference>
<dbReference type="CDD" id="cd05471">
    <property type="entry name" value="pepsin_like"/>
    <property type="match status" value="1"/>
</dbReference>
<dbReference type="Gene3D" id="2.40.70.10">
    <property type="entry name" value="Acid Proteases"/>
    <property type="match status" value="2"/>
</dbReference>
<dbReference type="PROSITE" id="PS51767">
    <property type="entry name" value="PEPTIDASE_A1"/>
    <property type="match status" value="1"/>
</dbReference>
<dbReference type="InterPro" id="IPR034164">
    <property type="entry name" value="Pepsin-like_dom"/>
</dbReference>
<keyword evidence="4" id="KW-1185">Reference proteome</keyword>
<dbReference type="PANTHER" id="PTHR47966">
    <property type="entry name" value="BETA-SITE APP-CLEAVING ENZYME, ISOFORM A-RELATED"/>
    <property type="match status" value="1"/>
</dbReference>